<organism evidence="1 2">
    <name type="scientific">Oryza meyeriana var. granulata</name>
    <dbReference type="NCBI Taxonomy" id="110450"/>
    <lineage>
        <taxon>Eukaryota</taxon>
        <taxon>Viridiplantae</taxon>
        <taxon>Streptophyta</taxon>
        <taxon>Embryophyta</taxon>
        <taxon>Tracheophyta</taxon>
        <taxon>Spermatophyta</taxon>
        <taxon>Magnoliopsida</taxon>
        <taxon>Liliopsida</taxon>
        <taxon>Poales</taxon>
        <taxon>Poaceae</taxon>
        <taxon>BOP clade</taxon>
        <taxon>Oryzoideae</taxon>
        <taxon>Oryzeae</taxon>
        <taxon>Oryzinae</taxon>
        <taxon>Oryza</taxon>
        <taxon>Oryza meyeriana</taxon>
    </lineage>
</organism>
<evidence type="ECO:0000313" key="2">
    <source>
        <dbReference type="Proteomes" id="UP000479710"/>
    </source>
</evidence>
<accession>A0A6G1BS87</accession>
<evidence type="ECO:0000313" key="1">
    <source>
        <dbReference type="EMBL" id="KAF0890611.1"/>
    </source>
</evidence>
<comment type="caution">
    <text evidence="1">The sequence shown here is derived from an EMBL/GenBank/DDBJ whole genome shotgun (WGS) entry which is preliminary data.</text>
</comment>
<sequence>MAPVVASLSVPGWVMEVAPRRCGGVAASCIVLAAAGWRSSISRAHRALGAIGVVSNFVSVKWT</sequence>
<name>A0A6G1BS87_9ORYZ</name>
<dbReference type="AlphaFoldDB" id="A0A6G1BS87"/>
<dbReference type="Proteomes" id="UP000479710">
    <property type="component" value="Unassembled WGS sequence"/>
</dbReference>
<protein>
    <submittedName>
        <fullName evidence="1">Uncharacterized protein</fullName>
    </submittedName>
</protein>
<keyword evidence="2" id="KW-1185">Reference proteome</keyword>
<reference evidence="1 2" key="1">
    <citation type="submission" date="2019-11" db="EMBL/GenBank/DDBJ databases">
        <title>Whole genome sequence of Oryza granulata.</title>
        <authorList>
            <person name="Li W."/>
        </authorList>
    </citation>
    <scope>NUCLEOTIDE SEQUENCE [LARGE SCALE GENOMIC DNA]</scope>
    <source>
        <strain evidence="2">cv. Menghai</strain>
        <tissue evidence="1">Leaf</tissue>
    </source>
</reference>
<gene>
    <name evidence="1" type="ORF">E2562_003807</name>
</gene>
<dbReference type="EMBL" id="SPHZ02000011">
    <property type="protein sequence ID" value="KAF0890611.1"/>
    <property type="molecule type" value="Genomic_DNA"/>
</dbReference>
<proteinExistence type="predicted"/>